<evidence type="ECO:0000313" key="1">
    <source>
        <dbReference type="EMBL" id="CAG6562800.1"/>
    </source>
</evidence>
<dbReference type="AlphaFoldDB" id="A0A8D8IXZ4"/>
<dbReference type="EMBL" id="HBUE01011399">
    <property type="protein sequence ID" value="CAG6448581.1"/>
    <property type="molecule type" value="Transcribed_RNA"/>
</dbReference>
<accession>A0A8D8IXZ4</accession>
<name>A0A8D8IXZ4_CULPI</name>
<protein>
    <submittedName>
        <fullName evidence="1">(northern house mosquito) hypothetical protein</fullName>
    </submittedName>
</protein>
<sequence>MSSRDVPVAINSVAKRYLEQNRIFATETALTVPKDDCLVKKLHKSHVHTTSETESANNLKNTMKIRSISVDWGAKEAVENRSMKSINSFLKRTSTSSSTTSSAVKQIQAQIEASIHK</sequence>
<dbReference type="EMBL" id="HBUE01268642">
    <property type="protein sequence ID" value="CAG6562800.1"/>
    <property type="molecule type" value="Transcribed_RNA"/>
</dbReference>
<proteinExistence type="predicted"/>
<dbReference type="EMBL" id="HBUE01163412">
    <property type="protein sequence ID" value="CAG6511378.1"/>
    <property type="molecule type" value="Transcribed_RNA"/>
</dbReference>
<reference evidence="1" key="1">
    <citation type="submission" date="2021-05" db="EMBL/GenBank/DDBJ databases">
        <authorList>
            <person name="Alioto T."/>
            <person name="Alioto T."/>
            <person name="Gomez Garrido J."/>
        </authorList>
    </citation>
    <scope>NUCLEOTIDE SEQUENCE</scope>
</reference>
<organism evidence="1">
    <name type="scientific">Culex pipiens</name>
    <name type="common">House mosquito</name>
    <dbReference type="NCBI Taxonomy" id="7175"/>
    <lineage>
        <taxon>Eukaryota</taxon>
        <taxon>Metazoa</taxon>
        <taxon>Ecdysozoa</taxon>
        <taxon>Arthropoda</taxon>
        <taxon>Hexapoda</taxon>
        <taxon>Insecta</taxon>
        <taxon>Pterygota</taxon>
        <taxon>Neoptera</taxon>
        <taxon>Endopterygota</taxon>
        <taxon>Diptera</taxon>
        <taxon>Nematocera</taxon>
        <taxon>Culicoidea</taxon>
        <taxon>Culicidae</taxon>
        <taxon>Culicinae</taxon>
        <taxon>Culicini</taxon>
        <taxon>Culex</taxon>
        <taxon>Culex</taxon>
    </lineage>
</organism>
<dbReference type="EMBL" id="HBUE01011395">
    <property type="protein sequence ID" value="CAG6448577.1"/>
    <property type="molecule type" value="Transcribed_RNA"/>
</dbReference>